<feature type="repeat" description="WD" evidence="9">
    <location>
        <begin position="504"/>
        <end position="545"/>
    </location>
</feature>
<dbReference type="KEGG" id="cvn:111126227"/>
<dbReference type="PROSITE" id="PS50294">
    <property type="entry name" value="WD_REPEATS_REGION"/>
    <property type="match status" value="5"/>
</dbReference>
<evidence type="ECO:0000256" key="8">
    <source>
        <dbReference type="ARBA" id="ARBA00044130"/>
    </source>
</evidence>
<evidence type="ECO:0000313" key="12">
    <source>
        <dbReference type="Proteomes" id="UP000694844"/>
    </source>
</evidence>
<evidence type="ECO:0000256" key="3">
    <source>
        <dbReference type="ARBA" id="ARBA00022574"/>
    </source>
</evidence>
<feature type="repeat" description="WD" evidence="9">
    <location>
        <begin position="546"/>
        <end position="587"/>
    </location>
</feature>
<keyword evidence="6" id="KW-0804">Transcription</keyword>
<dbReference type="SUPFAM" id="SSF160897">
    <property type="entry name" value="Taf5 N-terminal domain-like"/>
    <property type="match status" value="1"/>
</dbReference>
<dbReference type="Gene3D" id="2.130.10.10">
    <property type="entry name" value="YVTN repeat-like/Quinoprotein amine dehydrogenase"/>
    <property type="match status" value="2"/>
</dbReference>
<dbReference type="PROSITE" id="PS50896">
    <property type="entry name" value="LISH"/>
    <property type="match status" value="1"/>
</dbReference>
<dbReference type="GeneID" id="111126227"/>
<reference evidence="13" key="1">
    <citation type="submission" date="2025-08" db="UniProtKB">
        <authorList>
            <consortium name="RefSeq"/>
        </authorList>
    </citation>
    <scope>IDENTIFICATION</scope>
    <source>
        <tissue evidence="13">Whole sample</tissue>
    </source>
</reference>
<accession>A0A8B8DHH7</accession>
<dbReference type="InterPro" id="IPR007582">
    <property type="entry name" value="TFIID_NTD2"/>
</dbReference>
<comment type="similarity">
    <text evidence="2">Belongs to the WD repeat TAF5 family.</text>
</comment>
<dbReference type="Pfam" id="PF00400">
    <property type="entry name" value="WD40"/>
    <property type="match status" value="6"/>
</dbReference>
<dbReference type="InterPro" id="IPR037264">
    <property type="entry name" value="TFIID_NTD2_sf"/>
</dbReference>
<dbReference type="PANTHER" id="PTHR19879">
    <property type="entry name" value="TRANSCRIPTION INITIATION FACTOR TFIID"/>
    <property type="match status" value="1"/>
</dbReference>
<dbReference type="SMART" id="SM00320">
    <property type="entry name" value="WD40"/>
    <property type="match status" value="6"/>
</dbReference>
<dbReference type="GO" id="GO:0006367">
    <property type="term" value="P:transcription initiation at RNA polymerase II promoter"/>
    <property type="evidence" value="ECO:0007669"/>
    <property type="project" value="TreeGrafter"/>
</dbReference>
<dbReference type="PROSITE" id="PS50082">
    <property type="entry name" value="WD_REPEATS_2"/>
    <property type="match status" value="5"/>
</dbReference>
<gene>
    <name evidence="13" type="primary">LOC111126227</name>
</gene>
<evidence type="ECO:0000256" key="5">
    <source>
        <dbReference type="ARBA" id="ARBA00023015"/>
    </source>
</evidence>
<evidence type="ECO:0000256" key="1">
    <source>
        <dbReference type="ARBA" id="ARBA00004123"/>
    </source>
</evidence>
<dbReference type="RefSeq" id="XP_022326421.1">
    <property type="nucleotide sequence ID" value="XM_022470713.1"/>
</dbReference>
<protein>
    <recommendedName>
        <fullName evidence="8">Transcription initiation factor TFIID subunit 5</fullName>
    </recommendedName>
</protein>
<dbReference type="PROSITE" id="PS00678">
    <property type="entry name" value="WD_REPEATS_1"/>
    <property type="match status" value="3"/>
</dbReference>
<dbReference type="InterPro" id="IPR001680">
    <property type="entry name" value="WD40_rpt"/>
</dbReference>
<name>A0A8B8DHH7_CRAVI</name>
<dbReference type="SUPFAM" id="SSF50978">
    <property type="entry name" value="WD40 repeat-like"/>
    <property type="match status" value="1"/>
</dbReference>
<dbReference type="AlphaFoldDB" id="A0A8B8DHH7"/>
<dbReference type="CDD" id="cd00200">
    <property type="entry name" value="WD40"/>
    <property type="match status" value="1"/>
</dbReference>
<comment type="subcellular location">
    <subcellularLocation>
        <location evidence="1">Nucleus</location>
    </subcellularLocation>
</comment>
<keyword evidence="4" id="KW-0677">Repeat</keyword>
<feature type="repeat" description="WD" evidence="9">
    <location>
        <begin position="462"/>
        <end position="493"/>
    </location>
</feature>
<dbReference type="InterPro" id="IPR019775">
    <property type="entry name" value="WD40_repeat_CS"/>
</dbReference>
<organism evidence="12 13">
    <name type="scientific">Crassostrea virginica</name>
    <name type="common">Eastern oyster</name>
    <dbReference type="NCBI Taxonomy" id="6565"/>
    <lineage>
        <taxon>Eukaryota</taxon>
        <taxon>Metazoa</taxon>
        <taxon>Spiralia</taxon>
        <taxon>Lophotrochozoa</taxon>
        <taxon>Mollusca</taxon>
        <taxon>Bivalvia</taxon>
        <taxon>Autobranchia</taxon>
        <taxon>Pteriomorphia</taxon>
        <taxon>Ostreida</taxon>
        <taxon>Ostreoidea</taxon>
        <taxon>Ostreidae</taxon>
        <taxon>Crassostrea</taxon>
    </lineage>
</organism>
<feature type="repeat" description="WD" evidence="9">
    <location>
        <begin position="420"/>
        <end position="453"/>
    </location>
</feature>
<dbReference type="PRINTS" id="PR00320">
    <property type="entry name" value="GPROTEINBRPT"/>
</dbReference>
<dbReference type="OrthoDB" id="10266330at2759"/>
<dbReference type="Proteomes" id="UP000694844">
    <property type="component" value="Chromosome 3"/>
</dbReference>
<dbReference type="InterPro" id="IPR036322">
    <property type="entry name" value="WD40_repeat_dom_sf"/>
</dbReference>
<dbReference type="InterPro" id="IPR015943">
    <property type="entry name" value="WD40/YVTN_repeat-like_dom_sf"/>
</dbReference>
<evidence type="ECO:0000256" key="6">
    <source>
        <dbReference type="ARBA" id="ARBA00023163"/>
    </source>
</evidence>
<feature type="compositionally biased region" description="Polar residues" evidence="10">
    <location>
        <begin position="11"/>
        <end position="28"/>
    </location>
</feature>
<keyword evidence="12" id="KW-1185">Reference proteome</keyword>
<dbReference type="Pfam" id="PF04494">
    <property type="entry name" value="TFIID_NTD2"/>
    <property type="match status" value="1"/>
</dbReference>
<dbReference type="FunFam" id="2.130.10.10:FF:000243">
    <property type="entry name" value="Transcription initiation factor TFIID subunit 5"/>
    <property type="match status" value="1"/>
</dbReference>
<sequence length="688" mass="77546">MAGNEVPFSDSLKTQGNMQQTLPLQNATKADVSDKQTLLAVLQFLKKNNLKGTEELLKREASIKDDDVRPPTSSQSETDVSHALAAYKSADDPSRFADYYTNLKTFIESCLDAHKVELSVILYPVFIHMYLEMVYNEHESYAISFFRRFSKEQEDFYQEDLQRLATVTKKEHMKGNELMESFKASKFVIKMSRDSYNHLKRYLQENKMKPLLTIIQEHLFIDVFDGVPRTKQQIDATSGGLMGESERDANKVKVFYGLLKEPDINMPLEEEDEAPEGDDKPKKKKPKKDPLMMKKSKNDPHAPAFNRIPLPEMKDQDKMEKITAYREALKRVKVNRENLPTICFYTVLNSYQGVTSIDMAEDSSLLSVGFADSTIRVFTTSCQKLRGMKTAGELDSIDRDADDVLERMMDDRTAADSKLLTGHSGPVYAARFSRDRKYLVSCSEDGTVRLWSLLTWTNLVCYKGHNHPVWDVEFSPYGHYFVSVGHDRTARLWATDHHVPIRIFSGHLSDMDCVKFHPNSNYIATGSNDRFIRLWDILNGNCVRIFSGHKGSVQTLCFSPDGRFLASSGVDSIVLLWDISTGGLMAQMKGHTDTVYSLCFSRDGGVLASGGLDNSVKLWDVVKVLQEVDTDADTSIPSSVHVNDSAGLLIGSWATKATPVLCIHFTRKNLMIASGPAALQEDKSPHKT</sequence>
<feature type="region of interest" description="Disordered" evidence="10">
    <location>
        <begin position="266"/>
        <end position="308"/>
    </location>
</feature>
<dbReference type="PANTHER" id="PTHR19879:SF1">
    <property type="entry name" value="CANNONBALL-RELATED"/>
    <property type="match status" value="1"/>
</dbReference>
<evidence type="ECO:0000256" key="10">
    <source>
        <dbReference type="SAM" id="MobiDB-lite"/>
    </source>
</evidence>
<evidence type="ECO:0000313" key="13">
    <source>
        <dbReference type="RefSeq" id="XP_022326421.1"/>
    </source>
</evidence>
<feature type="domain" description="TFIID subunit TAF5 NTD2" evidence="11">
    <location>
        <begin position="91"/>
        <end position="219"/>
    </location>
</feature>
<proteinExistence type="inferred from homology"/>
<dbReference type="GO" id="GO:0005669">
    <property type="term" value="C:transcription factor TFIID complex"/>
    <property type="evidence" value="ECO:0007669"/>
    <property type="project" value="TreeGrafter"/>
</dbReference>
<keyword evidence="5" id="KW-0805">Transcription regulation</keyword>
<feature type="repeat" description="WD" evidence="9">
    <location>
        <begin position="588"/>
        <end position="621"/>
    </location>
</feature>
<evidence type="ECO:0000256" key="7">
    <source>
        <dbReference type="ARBA" id="ARBA00023242"/>
    </source>
</evidence>
<dbReference type="GO" id="GO:0016251">
    <property type="term" value="F:RNA polymerase II general transcription initiation factor activity"/>
    <property type="evidence" value="ECO:0007669"/>
    <property type="project" value="TreeGrafter"/>
</dbReference>
<evidence type="ECO:0000256" key="4">
    <source>
        <dbReference type="ARBA" id="ARBA00022737"/>
    </source>
</evidence>
<dbReference type="InterPro" id="IPR006594">
    <property type="entry name" value="LisH"/>
</dbReference>
<keyword evidence="7" id="KW-0539">Nucleus</keyword>
<feature type="region of interest" description="Disordered" evidence="10">
    <location>
        <begin position="1"/>
        <end position="30"/>
    </location>
</feature>
<evidence type="ECO:0000259" key="11">
    <source>
        <dbReference type="Pfam" id="PF04494"/>
    </source>
</evidence>
<feature type="compositionally biased region" description="Basic and acidic residues" evidence="10">
    <location>
        <begin position="288"/>
        <end position="300"/>
    </location>
</feature>
<dbReference type="CDD" id="cd08044">
    <property type="entry name" value="TAF5_NTD2"/>
    <property type="match status" value="1"/>
</dbReference>
<feature type="region of interest" description="Disordered" evidence="10">
    <location>
        <begin position="61"/>
        <end position="80"/>
    </location>
</feature>
<keyword evidence="3 9" id="KW-0853">WD repeat</keyword>
<dbReference type="InterPro" id="IPR020472">
    <property type="entry name" value="WD40_PAC1"/>
</dbReference>
<evidence type="ECO:0000256" key="9">
    <source>
        <dbReference type="PROSITE-ProRule" id="PRU00221"/>
    </source>
</evidence>
<dbReference type="Gene3D" id="1.25.40.500">
    <property type="entry name" value="TFIID subunit TAF5, NTD2 domain"/>
    <property type="match status" value="1"/>
</dbReference>
<evidence type="ECO:0000256" key="2">
    <source>
        <dbReference type="ARBA" id="ARBA00009435"/>
    </source>
</evidence>